<organism evidence="1 2">
    <name type="scientific">[Clostridium] asparagiforme DSM 15981</name>
    <dbReference type="NCBI Taxonomy" id="518636"/>
    <lineage>
        <taxon>Bacteria</taxon>
        <taxon>Bacillati</taxon>
        <taxon>Bacillota</taxon>
        <taxon>Clostridia</taxon>
        <taxon>Lachnospirales</taxon>
        <taxon>Lachnospiraceae</taxon>
        <taxon>Enterocloster</taxon>
    </lineage>
</organism>
<evidence type="ECO:0000313" key="1">
    <source>
        <dbReference type="EMBL" id="EEG56916.1"/>
    </source>
</evidence>
<proteinExistence type="predicted"/>
<evidence type="ECO:0000313" key="2">
    <source>
        <dbReference type="Proteomes" id="UP000004756"/>
    </source>
</evidence>
<gene>
    <name evidence="1" type="ORF">CLOSTASPAR_00943</name>
</gene>
<name>C0CVE0_9FIRM</name>
<dbReference type="Proteomes" id="UP000004756">
    <property type="component" value="Unassembled WGS sequence"/>
</dbReference>
<reference evidence="1 2" key="1">
    <citation type="submission" date="2009-02" db="EMBL/GenBank/DDBJ databases">
        <title>Draft genome sequence of Clostridium asparagiforme (DSM 15981).</title>
        <authorList>
            <person name="Sudarsanam P."/>
            <person name="Ley R."/>
            <person name="Guruge J."/>
            <person name="Turnbaugh P.J."/>
            <person name="Mahowald M."/>
            <person name="Liep D."/>
            <person name="Gordon J."/>
        </authorList>
    </citation>
    <scope>NUCLEOTIDE SEQUENCE [LARGE SCALE GENOMIC DNA]</scope>
    <source>
        <strain evidence="1 2">DSM 15981</strain>
    </source>
</reference>
<keyword evidence="2" id="KW-1185">Reference proteome</keyword>
<dbReference type="AlphaFoldDB" id="C0CVE0"/>
<protein>
    <submittedName>
        <fullName evidence="1">Uncharacterized protein</fullName>
    </submittedName>
</protein>
<sequence>MNADRGASGRYGAAAARAFQPFGEGAVTPVCRSTSPAPGYVRRRAHHKKTFQGNPRKVLNVSANCRS</sequence>
<dbReference type="HOGENOM" id="CLU_2804724_0_0_9"/>
<comment type="caution">
    <text evidence="1">The sequence shown here is derived from an EMBL/GenBank/DDBJ whole genome shotgun (WGS) entry which is preliminary data.</text>
</comment>
<dbReference type="EMBL" id="ACCJ01000041">
    <property type="protein sequence ID" value="EEG56916.1"/>
    <property type="molecule type" value="Genomic_DNA"/>
</dbReference>
<accession>C0CVE0</accession>